<dbReference type="InterPro" id="IPR001173">
    <property type="entry name" value="Glyco_trans_2-like"/>
</dbReference>
<dbReference type="InterPro" id="IPR029044">
    <property type="entry name" value="Nucleotide-diphossugar_trans"/>
</dbReference>
<dbReference type="CDD" id="cd11579">
    <property type="entry name" value="Glyco_tran_WbsX"/>
    <property type="match status" value="1"/>
</dbReference>
<dbReference type="EMBL" id="VOQR01000001">
    <property type="protein sequence ID" value="TXC69889.1"/>
    <property type="molecule type" value="Genomic_DNA"/>
</dbReference>
<dbReference type="SUPFAM" id="SSF53448">
    <property type="entry name" value="Nucleotide-diphospho-sugar transferases"/>
    <property type="match status" value="1"/>
</dbReference>
<dbReference type="PANTHER" id="PTHR41244:SF1">
    <property type="entry name" value="GLYCOSYLTRANSFERASE"/>
    <property type="match status" value="1"/>
</dbReference>
<dbReference type="PANTHER" id="PTHR41244">
    <property type="entry name" value="RHAMNAN SYNTHESIS F"/>
    <property type="match status" value="1"/>
</dbReference>
<gene>
    <name evidence="2" type="ORF">FSB78_02130</name>
</gene>
<dbReference type="Gene3D" id="3.90.550.10">
    <property type="entry name" value="Spore Coat Polysaccharide Biosynthesis Protein SpsA, Chain A"/>
    <property type="match status" value="1"/>
</dbReference>
<keyword evidence="2" id="KW-0808">Transferase</keyword>
<dbReference type="AlphaFoldDB" id="A0A5C6UAU4"/>
<reference evidence="2 3" key="1">
    <citation type="journal article" date="2013" name="Antonie Van Leeuwenhoek">
        <title>Sphingomonas ginsenosidivorax sp. nov., with the ability to transform ginsenosides.</title>
        <authorList>
            <person name="Jin X.F."/>
            <person name="Kim J.K."/>
            <person name="Liu Q.M."/>
            <person name="Kang M.S."/>
            <person name="He D."/>
            <person name="Jin F.X."/>
            <person name="Kim S.C."/>
            <person name="Im W.T."/>
        </authorList>
    </citation>
    <scope>NUCLEOTIDE SEQUENCE [LARGE SCALE GENOMIC DNA]</scope>
    <source>
        <strain evidence="2 3">KHI67</strain>
    </source>
</reference>
<evidence type="ECO:0000313" key="2">
    <source>
        <dbReference type="EMBL" id="TXC69889.1"/>
    </source>
</evidence>
<evidence type="ECO:0000259" key="1">
    <source>
        <dbReference type="Pfam" id="PF00535"/>
    </source>
</evidence>
<dbReference type="Gene3D" id="3.20.20.80">
    <property type="entry name" value="Glycosidases"/>
    <property type="match status" value="1"/>
</dbReference>
<dbReference type="GO" id="GO:0016740">
    <property type="term" value="F:transferase activity"/>
    <property type="evidence" value="ECO:0007669"/>
    <property type="project" value="UniProtKB-KW"/>
</dbReference>
<proteinExistence type="predicted"/>
<comment type="caution">
    <text evidence="2">The sequence shown here is derived from an EMBL/GenBank/DDBJ whole genome shotgun (WGS) entry which is preliminary data.</text>
</comment>
<dbReference type="Pfam" id="PF00535">
    <property type="entry name" value="Glycos_transf_2"/>
    <property type="match status" value="1"/>
</dbReference>
<dbReference type="Pfam" id="PF14307">
    <property type="entry name" value="Glyco_tran_WbsX"/>
    <property type="match status" value="1"/>
</dbReference>
<dbReference type="InterPro" id="IPR032719">
    <property type="entry name" value="WbsX"/>
</dbReference>
<keyword evidence="3" id="KW-1185">Reference proteome</keyword>
<dbReference type="CDD" id="cd04186">
    <property type="entry name" value="GT_2_like_c"/>
    <property type="match status" value="1"/>
</dbReference>
<accession>A0A5C6UAU4</accession>
<dbReference type="Proteomes" id="UP000321250">
    <property type="component" value="Unassembled WGS sequence"/>
</dbReference>
<organism evidence="2 3">
    <name type="scientific">Sphingomonas ginsenosidivorax</name>
    <dbReference type="NCBI Taxonomy" id="862135"/>
    <lineage>
        <taxon>Bacteria</taxon>
        <taxon>Pseudomonadati</taxon>
        <taxon>Pseudomonadota</taxon>
        <taxon>Alphaproteobacteria</taxon>
        <taxon>Sphingomonadales</taxon>
        <taxon>Sphingomonadaceae</taxon>
        <taxon>Sphingomonas</taxon>
    </lineage>
</organism>
<name>A0A5C6UAU4_9SPHN</name>
<sequence>MMIEALHGASCLLSMGVVNREFLASISGGKVLYPDEFLDIFHSLTKFEQMVVLPIFDADYYRGQCDIGGTRPLDHFLGFGIMAWINPHPLIDMRYIRSARRDLFQPAPSIEELLNVITGNTVAPSPFFSFEDYQATVPGAEIYGSLLVHFLNVGAEHDVSPLALFDPVYYRAARANVPLNGRDALLHFIRVGDHERISPSVGFDSLAYEARYDDVMRTDLPPLQHYLRIGQFEARKVIRHAKFGRGGLYARPTQDWTFTPDAEKWQSDTERLRRKLVESATAQREQVRIVPVGVDLPDTSHSIEFPVHDKPLIDVIIPYYNETLITWQCLAALHLAMGDLPIRPILVDDGSTEDGTVLRSVLGVTIIRNEQNLHYLASCNKAFAYSDAPYVLLLNNDALLQQGGLEALLAELRADRDIAAAGPKIVYPSGHLQEAGCALMPDASTVMVGLTNSPDAPCYNYARDVAHISAACLLLRRDAIEGSLYDERFRPAYCEDADLSLRLRFSGKRIRYVPEAVCVHALSVSTGKHSKKGRIRQVVINQQKLLEKWGDQLEQDGQISTFAFYLPQFHPTEENNLWWGKGFTEWTNVAKALPSFEGHYQPHLPSDHGYYDLRYSEVMSQQYSLAQRYGLSGFIMYYYNFGARRVLDRPMQNLMNDPNLNFRFALCWANENWTRHWDGGEKAILLEQRYDDRTLASVCEDAVKAAKDPRAITVNGRPMFLVYRPLLIPEPHRFTDMIREAFVKAGFKNPYLLYVESMEAINRKVSPQDIGFDACVEFPPQGIAAPYTEELSILKAGWKGHVYDYEESVLLACKTSTAPYKRMPAVFPSWDNTARQPLQGTTFIGQTPAAFSEYVRKKAEFAYEMLVGEEKMIFVNAWNEWAEGAHLEPDVAYGHSWLQALQDGLASARTGHGR</sequence>
<protein>
    <submittedName>
        <fullName evidence="2">Glycosyltransferase</fullName>
    </submittedName>
</protein>
<feature type="domain" description="Glycosyltransferase 2-like" evidence="1">
    <location>
        <begin position="315"/>
        <end position="423"/>
    </location>
</feature>
<evidence type="ECO:0000313" key="3">
    <source>
        <dbReference type="Proteomes" id="UP000321250"/>
    </source>
</evidence>